<dbReference type="SUPFAM" id="SSF49854">
    <property type="entry name" value="Spermadhesin, CUB domain"/>
    <property type="match status" value="1"/>
</dbReference>
<gene>
    <name evidence="6" type="ORF">FJT64_022145</name>
</gene>
<keyword evidence="4" id="KW-0812">Transmembrane</keyword>
<evidence type="ECO:0000256" key="4">
    <source>
        <dbReference type="SAM" id="Phobius"/>
    </source>
</evidence>
<feature type="transmembrane region" description="Helical" evidence="4">
    <location>
        <begin position="221"/>
        <end position="242"/>
    </location>
</feature>
<accession>A0A6A4WRK1</accession>
<evidence type="ECO:0000256" key="2">
    <source>
        <dbReference type="PROSITE-ProRule" id="PRU00059"/>
    </source>
</evidence>
<dbReference type="Proteomes" id="UP000440578">
    <property type="component" value="Unassembled WGS sequence"/>
</dbReference>
<dbReference type="PROSITE" id="PS01180">
    <property type="entry name" value="CUB"/>
    <property type="match status" value="1"/>
</dbReference>
<keyword evidence="7" id="KW-1185">Reference proteome</keyword>
<proteinExistence type="predicted"/>
<dbReference type="Gene3D" id="2.60.120.290">
    <property type="entry name" value="Spermadhesin, CUB domain"/>
    <property type="match status" value="1"/>
</dbReference>
<dbReference type="Pfam" id="PF00431">
    <property type="entry name" value="CUB"/>
    <property type="match status" value="1"/>
</dbReference>
<reference evidence="6 7" key="1">
    <citation type="submission" date="2019-07" db="EMBL/GenBank/DDBJ databases">
        <title>Draft genome assembly of a fouling barnacle, Amphibalanus amphitrite (Darwin, 1854): The first reference genome for Thecostraca.</title>
        <authorList>
            <person name="Kim W."/>
        </authorList>
    </citation>
    <scope>NUCLEOTIDE SEQUENCE [LARGE SCALE GENOMIC DNA]</scope>
    <source>
        <strain evidence="6">SNU_AA5</strain>
        <tissue evidence="6">Soma without cirri and trophi</tissue>
    </source>
</reference>
<protein>
    <recommendedName>
        <fullName evidence="5">CUB domain-containing protein</fullName>
    </recommendedName>
</protein>
<keyword evidence="4" id="KW-1133">Transmembrane helix</keyword>
<keyword evidence="1" id="KW-1015">Disulfide bond</keyword>
<dbReference type="InterPro" id="IPR000859">
    <property type="entry name" value="CUB_dom"/>
</dbReference>
<dbReference type="AlphaFoldDB" id="A0A6A4WRK1"/>
<sequence length="275" mass="29819">MISPSHLASLAEPPLCLCRSSHAPRALLTSAAELTLELTVSAAAGRHVLRDSSAPLLSGTYRFVHGPFCGRTEATGDRLQYPALDYQPREPTYCVWEVDVGAGHDLWFQVRELHLQSNCSVDSLRVYTDQFRLLDTLCSGAEGSSHIVPAASISGGRVWLHFASRSPTARLLVQWSRVPSTSGGPAASQLVAVEAVTTPYTTPPAVAASARGAGDSRWREIGMIGGGAMTLCCLAAVAVWWCRRRRRRCWPPPAPEERCLTSEAETAAEEPYRPH</sequence>
<evidence type="ECO:0000259" key="5">
    <source>
        <dbReference type="PROSITE" id="PS01180"/>
    </source>
</evidence>
<comment type="caution">
    <text evidence="6">The sequence shown here is derived from an EMBL/GenBank/DDBJ whole genome shotgun (WGS) entry which is preliminary data.</text>
</comment>
<organism evidence="6 7">
    <name type="scientific">Amphibalanus amphitrite</name>
    <name type="common">Striped barnacle</name>
    <name type="synonym">Balanus amphitrite</name>
    <dbReference type="NCBI Taxonomy" id="1232801"/>
    <lineage>
        <taxon>Eukaryota</taxon>
        <taxon>Metazoa</taxon>
        <taxon>Ecdysozoa</taxon>
        <taxon>Arthropoda</taxon>
        <taxon>Crustacea</taxon>
        <taxon>Multicrustacea</taxon>
        <taxon>Cirripedia</taxon>
        <taxon>Thoracica</taxon>
        <taxon>Thoracicalcarea</taxon>
        <taxon>Balanomorpha</taxon>
        <taxon>Balanoidea</taxon>
        <taxon>Balanidae</taxon>
        <taxon>Amphibalaninae</taxon>
        <taxon>Amphibalanus</taxon>
    </lineage>
</organism>
<feature type="region of interest" description="Disordered" evidence="3">
    <location>
        <begin position="254"/>
        <end position="275"/>
    </location>
</feature>
<keyword evidence="4" id="KW-0472">Membrane</keyword>
<dbReference type="OrthoDB" id="6155811at2759"/>
<evidence type="ECO:0000256" key="1">
    <source>
        <dbReference type="ARBA" id="ARBA00023157"/>
    </source>
</evidence>
<evidence type="ECO:0000313" key="6">
    <source>
        <dbReference type="EMBL" id="KAF0306350.1"/>
    </source>
</evidence>
<feature type="domain" description="CUB" evidence="5">
    <location>
        <begin position="80"/>
        <end position="191"/>
    </location>
</feature>
<evidence type="ECO:0000313" key="7">
    <source>
        <dbReference type="Proteomes" id="UP000440578"/>
    </source>
</evidence>
<evidence type="ECO:0000256" key="3">
    <source>
        <dbReference type="SAM" id="MobiDB-lite"/>
    </source>
</evidence>
<dbReference type="InterPro" id="IPR035914">
    <property type="entry name" value="Sperma_CUB_dom_sf"/>
</dbReference>
<comment type="caution">
    <text evidence="2">Lacks conserved residue(s) required for the propagation of feature annotation.</text>
</comment>
<dbReference type="EMBL" id="VIIS01000674">
    <property type="protein sequence ID" value="KAF0306350.1"/>
    <property type="molecule type" value="Genomic_DNA"/>
</dbReference>
<name>A0A6A4WRK1_AMPAM</name>